<name>A0A0E9VYT7_ANGAN</name>
<dbReference type="EMBL" id="GBXM01026164">
    <property type="protein sequence ID" value="JAH82413.1"/>
    <property type="molecule type" value="Transcribed_RNA"/>
</dbReference>
<protein>
    <submittedName>
        <fullName evidence="1">Uncharacterized protein</fullName>
    </submittedName>
</protein>
<evidence type="ECO:0000313" key="1">
    <source>
        <dbReference type="EMBL" id="JAH82413.1"/>
    </source>
</evidence>
<reference evidence="1" key="1">
    <citation type="submission" date="2014-11" db="EMBL/GenBank/DDBJ databases">
        <authorList>
            <person name="Amaro Gonzalez C."/>
        </authorList>
    </citation>
    <scope>NUCLEOTIDE SEQUENCE</scope>
</reference>
<dbReference type="AlphaFoldDB" id="A0A0E9VYT7"/>
<organism evidence="1">
    <name type="scientific">Anguilla anguilla</name>
    <name type="common">European freshwater eel</name>
    <name type="synonym">Muraena anguilla</name>
    <dbReference type="NCBI Taxonomy" id="7936"/>
    <lineage>
        <taxon>Eukaryota</taxon>
        <taxon>Metazoa</taxon>
        <taxon>Chordata</taxon>
        <taxon>Craniata</taxon>
        <taxon>Vertebrata</taxon>
        <taxon>Euteleostomi</taxon>
        <taxon>Actinopterygii</taxon>
        <taxon>Neopterygii</taxon>
        <taxon>Teleostei</taxon>
        <taxon>Anguilliformes</taxon>
        <taxon>Anguillidae</taxon>
        <taxon>Anguilla</taxon>
    </lineage>
</organism>
<sequence length="28" mass="3310">MLILCVYLMFLLVDVCKKDQWGDIFFVG</sequence>
<accession>A0A0E9VYT7</accession>
<reference evidence="1" key="2">
    <citation type="journal article" date="2015" name="Fish Shellfish Immunol.">
        <title>Early steps in the European eel (Anguilla anguilla)-Vibrio vulnificus interaction in the gills: Role of the RtxA13 toxin.</title>
        <authorList>
            <person name="Callol A."/>
            <person name="Pajuelo D."/>
            <person name="Ebbesson L."/>
            <person name="Teles M."/>
            <person name="MacKenzie S."/>
            <person name="Amaro C."/>
        </authorList>
    </citation>
    <scope>NUCLEOTIDE SEQUENCE</scope>
</reference>
<proteinExistence type="predicted"/>